<name>A0A9Q3U9X4_VIBPH</name>
<dbReference type="RefSeq" id="WP_228085681.1">
    <property type="nucleotide sequence ID" value="NZ_JACVHL010000002.1"/>
</dbReference>
<accession>A0A9Q3U9X4</accession>
<dbReference type="AlphaFoldDB" id="A0A9Q3U9X4"/>
<sequence length="173" mass="19732">MSFDFTKHATQLEYMKTRNDLKLGIVPTIVITSDDGVKRVVSVPYSNEDEKQHCILVLRCLLQKLRAKEYMFVTRIQMGSATGYNQLQLGDIQEGVMFMTKTRLDMNTTLWTMVKGEDDEVLPTDPQEIETGIGSFDDLLDASPFNRLSFTKKRKLEKSAASLMKLMKPIKSL</sequence>
<organism evidence="1 2">
    <name type="scientific">Vibrio parahaemolyticus</name>
    <dbReference type="NCBI Taxonomy" id="670"/>
    <lineage>
        <taxon>Bacteria</taxon>
        <taxon>Pseudomonadati</taxon>
        <taxon>Pseudomonadota</taxon>
        <taxon>Gammaproteobacteria</taxon>
        <taxon>Vibrionales</taxon>
        <taxon>Vibrionaceae</taxon>
        <taxon>Vibrio</taxon>
    </lineage>
</organism>
<reference evidence="1" key="1">
    <citation type="submission" date="2020-09" db="EMBL/GenBank/DDBJ databases">
        <title>Genome sequence of Vibrio parahaemolyticus isolates.</title>
        <authorList>
            <person name="Hammerl J.A."/>
            <person name="Strauch E."/>
        </authorList>
    </citation>
    <scope>NUCLEOTIDE SEQUENCE</scope>
    <source>
        <strain evidence="1">17-VB00146</strain>
    </source>
</reference>
<dbReference type="EMBL" id="JACVHL010000002">
    <property type="protein sequence ID" value="MCC3804008.1"/>
    <property type="molecule type" value="Genomic_DNA"/>
</dbReference>
<protein>
    <submittedName>
        <fullName evidence="1">Uncharacterized protein</fullName>
    </submittedName>
</protein>
<gene>
    <name evidence="1" type="ORF">IB292_03045</name>
</gene>
<comment type="caution">
    <text evidence="1">The sequence shown here is derived from an EMBL/GenBank/DDBJ whole genome shotgun (WGS) entry which is preliminary data.</text>
</comment>
<evidence type="ECO:0000313" key="1">
    <source>
        <dbReference type="EMBL" id="MCC3804008.1"/>
    </source>
</evidence>
<proteinExistence type="predicted"/>
<evidence type="ECO:0000313" key="2">
    <source>
        <dbReference type="Proteomes" id="UP000726777"/>
    </source>
</evidence>
<dbReference type="Proteomes" id="UP000726777">
    <property type="component" value="Unassembled WGS sequence"/>
</dbReference>